<protein>
    <recommendedName>
        <fullName evidence="5">PAS domain-containing protein</fullName>
    </recommendedName>
</protein>
<proteinExistence type="predicted"/>
<accession>A0A8J4GWS8</accession>
<sequence>MKVFLACLLGCSKWSFYAADPTSEETATDGDGCSSTGQHLTHKHLREAYSEPLRRAVPAAATESAAGTKGAEPRAPPLPLDQKLPLQFSPDQLSDHSTAFLDSLIVAITPACISVINLSGKMLHQNPQSRTYYG</sequence>
<dbReference type="EMBL" id="BNCQ01000066">
    <property type="protein sequence ID" value="GIM15615.1"/>
    <property type="molecule type" value="Genomic_DNA"/>
</dbReference>
<gene>
    <name evidence="3" type="ORF">Vretimale_18379</name>
</gene>
<evidence type="ECO:0000256" key="2">
    <source>
        <dbReference type="SAM" id="SignalP"/>
    </source>
</evidence>
<dbReference type="Proteomes" id="UP000722791">
    <property type="component" value="Unassembled WGS sequence"/>
</dbReference>
<evidence type="ECO:0000313" key="3">
    <source>
        <dbReference type="EMBL" id="GIM15615.1"/>
    </source>
</evidence>
<feature type="signal peptide" evidence="2">
    <location>
        <begin position="1"/>
        <end position="19"/>
    </location>
</feature>
<feature type="chain" id="PRO_5035146288" description="PAS domain-containing protein" evidence="2">
    <location>
        <begin position="20"/>
        <end position="134"/>
    </location>
</feature>
<keyword evidence="2" id="KW-0732">Signal</keyword>
<evidence type="ECO:0000313" key="4">
    <source>
        <dbReference type="Proteomes" id="UP000722791"/>
    </source>
</evidence>
<dbReference type="AlphaFoldDB" id="A0A8J4GWS8"/>
<reference evidence="3" key="1">
    <citation type="journal article" date="2021" name="Proc. Natl. Acad. Sci. U.S.A.">
        <title>Three genomes in the algal genus Volvox reveal the fate of a haploid sex-determining region after a transition to homothallism.</title>
        <authorList>
            <person name="Yamamoto K."/>
            <person name="Hamaji T."/>
            <person name="Kawai-Toyooka H."/>
            <person name="Matsuzaki R."/>
            <person name="Takahashi F."/>
            <person name="Nishimura Y."/>
            <person name="Kawachi M."/>
            <person name="Noguchi H."/>
            <person name="Minakuchi Y."/>
            <person name="Umen J.G."/>
            <person name="Toyoda A."/>
            <person name="Nozaki H."/>
        </authorList>
    </citation>
    <scope>NUCLEOTIDE SEQUENCE</scope>
    <source>
        <strain evidence="3">NIES-3785</strain>
    </source>
</reference>
<evidence type="ECO:0008006" key="5">
    <source>
        <dbReference type="Google" id="ProtNLM"/>
    </source>
</evidence>
<evidence type="ECO:0000256" key="1">
    <source>
        <dbReference type="SAM" id="MobiDB-lite"/>
    </source>
</evidence>
<organism evidence="3 4">
    <name type="scientific">Volvox reticuliferus</name>
    <dbReference type="NCBI Taxonomy" id="1737510"/>
    <lineage>
        <taxon>Eukaryota</taxon>
        <taxon>Viridiplantae</taxon>
        <taxon>Chlorophyta</taxon>
        <taxon>core chlorophytes</taxon>
        <taxon>Chlorophyceae</taxon>
        <taxon>CS clade</taxon>
        <taxon>Chlamydomonadales</taxon>
        <taxon>Volvocaceae</taxon>
        <taxon>Volvox</taxon>
    </lineage>
</organism>
<comment type="caution">
    <text evidence="3">The sequence shown here is derived from an EMBL/GenBank/DDBJ whole genome shotgun (WGS) entry which is preliminary data.</text>
</comment>
<feature type="non-terminal residue" evidence="3">
    <location>
        <position position="1"/>
    </location>
</feature>
<feature type="region of interest" description="Disordered" evidence="1">
    <location>
        <begin position="52"/>
        <end position="87"/>
    </location>
</feature>
<name>A0A8J4GWS8_9CHLO</name>